<evidence type="ECO:0000256" key="1">
    <source>
        <dbReference type="ARBA" id="ARBA00004328"/>
    </source>
</evidence>
<dbReference type="InterPro" id="IPR029053">
    <property type="entry name" value="Viral_coat"/>
</dbReference>
<feature type="region of interest" description="Disordered" evidence="3">
    <location>
        <begin position="662"/>
        <end position="685"/>
    </location>
</feature>
<feature type="compositionally biased region" description="Basic residues" evidence="3">
    <location>
        <begin position="54"/>
        <end position="63"/>
    </location>
</feature>
<organism evidence="4">
    <name type="scientific">Wenling rattails astrovirus 1</name>
    <dbReference type="NCBI Taxonomy" id="2116135"/>
    <lineage>
        <taxon>Viruses</taxon>
        <taxon>Riboviria</taxon>
        <taxon>Orthornavirae</taxon>
        <taxon>Pisuviricota</taxon>
        <taxon>Stelpaviricetes</taxon>
        <taxon>Stellavirales</taxon>
        <taxon>Astroviridae</taxon>
    </lineage>
</organism>
<evidence type="ECO:0000313" key="4">
    <source>
        <dbReference type="EMBL" id="AVM87151.1"/>
    </source>
</evidence>
<accession>A0A2P1GME5</accession>
<name>A0A2P1GME5_9VIRU</name>
<dbReference type="Gene3D" id="2.60.120.20">
    <property type="match status" value="1"/>
</dbReference>
<evidence type="ECO:0000256" key="3">
    <source>
        <dbReference type="SAM" id="MobiDB-lite"/>
    </source>
</evidence>
<feature type="compositionally biased region" description="Basic and acidic residues" evidence="3">
    <location>
        <begin position="64"/>
        <end position="73"/>
    </location>
</feature>
<protein>
    <submittedName>
        <fullName evidence="4">Capsid protein</fullName>
    </submittedName>
</protein>
<proteinExistence type="predicted"/>
<comment type="subcellular location">
    <subcellularLocation>
        <location evidence="1">Virion</location>
    </subcellularLocation>
</comment>
<feature type="compositionally biased region" description="Low complexity" evidence="3">
    <location>
        <begin position="670"/>
        <end position="685"/>
    </location>
</feature>
<sequence length="685" mass="73803">MPHPKQNQGAISKKTPVPVVVVHKKRTKKRAAKKHYEDVVKTSGTKGLGMSTPRGRKSKASAHRHADGVHEGEGTYEGSSKIGDIHGNPSDEYTCSLSVGSNPQQFADKVGDNLLKLELHKWSKYRIVRMDVRLIPVVSETAATGSIVVVTMFENVGDPKGPKDINDALKSHHQLGKMGREIVLRCGGSANKWHNIDPRGEPTEYTEYYLCCGLSGKTTAVFQNTGGVTEWNGNLFQVFCDYKFIFTGAKDAQDRPTLDNEPASGASFTLTGRIGEPLVLSTAAPAFVAKRQGYRRFHLSATETHSRSRGILGDVLHKGISLLTGLIPGLKPTGSGLRTAPTPTPVNVHAGAVILREKKTDPTQTGQPVQWNMYRTLMEAENDQPLVSTSNDTTPLYGNDGAMLSMVANPDPTAASESGGGCGHNDVFGSVSDLVDGKAIDLVIKPMRIDGGSGLLGFQSIGPTVTAGLTAHDSTGKQAFSRITGLAIFAFVTNEQTPQGVSYKRPCANEELDQYPVEMYQAGRLVLRLPFLSAMKQLQELQTTILVDGPTGQKQLATWVGENPPFLAGEDIVNGGNLPIHAELWMVNSGGIMEMMSFHPTSENGWTFIPRVTPAYRMTKSDAAAAEQKPEFSVNELMVMLRETLGSGRRHAAAVEVLDIFDANEDSGAETSDTGTESDGSSNDE</sequence>
<feature type="region of interest" description="Disordered" evidence="3">
    <location>
        <begin position="43"/>
        <end position="87"/>
    </location>
</feature>
<dbReference type="GO" id="GO:0044423">
    <property type="term" value="C:virion component"/>
    <property type="evidence" value="ECO:0007669"/>
    <property type="project" value="UniProtKB-KW"/>
</dbReference>
<evidence type="ECO:0000256" key="2">
    <source>
        <dbReference type="ARBA" id="ARBA00022844"/>
    </source>
</evidence>
<keyword evidence="2" id="KW-0946">Virion</keyword>
<reference evidence="4" key="1">
    <citation type="journal article" date="2018" name="Nature">
        <title>The evolutionary history of vertebrate RNA viruses.</title>
        <authorList>
            <person name="Shi M."/>
            <person name="Lin X.D."/>
            <person name="Chen X."/>
            <person name="Tian J.H."/>
            <person name="Chen L.J."/>
            <person name="Li K."/>
            <person name="Wang W."/>
            <person name="Eden J.S."/>
            <person name="Shen J.J."/>
            <person name="Liu L."/>
            <person name="Holmes E.C."/>
            <person name="Zhang Y.Z."/>
        </authorList>
    </citation>
    <scope>NUCLEOTIDE SEQUENCE</scope>
    <source>
        <strain evidence="4">XYHYC191403</strain>
    </source>
</reference>
<dbReference type="EMBL" id="MG599893">
    <property type="protein sequence ID" value="AVM87151.1"/>
    <property type="molecule type" value="Genomic_RNA"/>
</dbReference>